<keyword evidence="1" id="KW-0732">Signal</keyword>
<dbReference type="InterPro" id="IPR046709">
    <property type="entry name" value="DUF6782"/>
</dbReference>
<reference evidence="3 4" key="1">
    <citation type="submission" date="2024-09" db="EMBL/GenBank/DDBJ databases">
        <authorList>
            <person name="Sun Q."/>
            <person name="Mori K."/>
        </authorList>
    </citation>
    <scope>NUCLEOTIDE SEQUENCE [LARGE SCALE GENOMIC DNA]</scope>
    <source>
        <strain evidence="3 4">CECT 8726</strain>
    </source>
</reference>
<evidence type="ECO:0000259" key="2">
    <source>
        <dbReference type="Pfam" id="PF20573"/>
    </source>
</evidence>
<comment type="caution">
    <text evidence="3">The sequence shown here is derived from an EMBL/GenBank/DDBJ whole genome shotgun (WGS) entry which is preliminary data.</text>
</comment>
<protein>
    <submittedName>
        <fullName evidence="3">DUF6782 family putative metallopeptidase</fullName>
    </submittedName>
</protein>
<sequence>MRFGVLIFLAAWLPVSASLADGRERQLASWHRNASEKCLITVDSSAVSPDQTRLRTVLDIIDSIYPEGNPFLDLARDQKTAICIEDRSAPELGFFDAALNLIALHFSLNLDETVVILTHELRHLDQYSRGFCQSARFDVKEEVRFTYVIEADAMAVTAHEIWRMKELGYSGPWYALEHLGHYNDVAQSYAEIAGNDGTADAALTAAFDQWFTSEWRRDTYELATCMFYYDELDRTNTIQSYGLRSDSLLQNVCVLPDGSRYKCDLPAR</sequence>
<gene>
    <name evidence="3" type="ORF">ACFFUT_15190</name>
</gene>
<dbReference type="Pfam" id="PF20573">
    <property type="entry name" value="DUF6782"/>
    <property type="match status" value="1"/>
</dbReference>
<evidence type="ECO:0000313" key="3">
    <source>
        <dbReference type="EMBL" id="MFB9233134.1"/>
    </source>
</evidence>
<accession>A0ABV5JI44</accession>
<keyword evidence="4" id="KW-1185">Reference proteome</keyword>
<evidence type="ECO:0000313" key="4">
    <source>
        <dbReference type="Proteomes" id="UP001589683"/>
    </source>
</evidence>
<feature type="signal peptide" evidence="1">
    <location>
        <begin position="1"/>
        <end position="20"/>
    </location>
</feature>
<proteinExistence type="predicted"/>
<dbReference type="RefSeq" id="WP_213889283.1">
    <property type="nucleotide sequence ID" value="NZ_JAGFNU010000006.1"/>
</dbReference>
<dbReference type="Proteomes" id="UP001589683">
    <property type="component" value="Unassembled WGS sequence"/>
</dbReference>
<dbReference type="EMBL" id="JBHMEA010000048">
    <property type="protein sequence ID" value="MFB9233134.1"/>
    <property type="molecule type" value="Genomic_DNA"/>
</dbReference>
<evidence type="ECO:0000256" key="1">
    <source>
        <dbReference type="SAM" id="SignalP"/>
    </source>
</evidence>
<organism evidence="3 4">
    <name type="scientific">Pseudohalocynthiibacter aestuariivivens</name>
    <dbReference type="NCBI Taxonomy" id="1591409"/>
    <lineage>
        <taxon>Bacteria</taxon>
        <taxon>Pseudomonadati</taxon>
        <taxon>Pseudomonadota</taxon>
        <taxon>Alphaproteobacteria</taxon>
        <taxon>Rhodobacterales</taxon>
        <taxon>Paracoccaceae</taxon>
        <taxon>Pseudohalocynthiibacter</taxon>
    </lineage>
</organism>
<name>A0ABV5JI44_9RHOB</name>
<feature type="chain" id="PRO_5046948306" evidence="1">
    <location>
        <begin position="21"/>
        <end position="268"/>
    </location>
</feature>
<feature type="domain" description="DUF6782" evidence="2">
    <location>
        <begin position="34"/>
        <end position="263"/>
    </location>
</feature>